<organism evidence="3 4">
    <name type="scientific">Tritonibacter mobilis F1926</name>
    <dbReference type="NCBI Taxonomy" id="1265309"/>
    <lineage>
        <taxon>Bacteria</taxon>
        <taxon>Pseudomonadati</taxon>
        <taxon>Pseudomonadota</taxon>
        <taxon>Alphaproteobacteria</taxon>
        <taxon>Rhodobacterales</taxon>
        <taxon>Paracoccaceae</taxon>
        <taxon>Tritonibacter</taxon>
    </lineage>
</organism>
<proteinExistence type="predicted"/>
<dbReference type="SUPFAM" id="SSF53474">
    <property type="entry name" value="alpha/beta-Hydrolases"/>
    <property type="match status" value="1"/>
</dbReference>
<dbReference type="Pfam" id="PF07859">
    <property type="entry name" value="Abhydrolase_3"/>
    <property type="match status" value="1"/>
</dbReference>
<dbReference type="InterPro" id="IPR013094">
    <property type="entry name" value="AB_hydrolase_3"/>
</dbReference>
<sequence length="308" mass="33981">MDYEKLIDEETWAFIRETGRHYPEDSVDLSIDEQREVYNKMAAAFRKPRSAVVEVSEHIVGTVSVRIYEAGDPTRTVMYCHGGGFVVGDLNSHDDVCSEICEQTGYRVVSVDYRLAPEHEHPAQFDDAWAVLEWIAKTYEGGVVLAGDSAGGMLSACVAQHARGRIDDVLGQVLIYPGLGGDHALPSYTEHAQAPMLTLEDVKFYAGIRSGGTEVQNDPTYAPLQDSDFAGLPPTVMFSADCDPLRDDCRAYRDAIHAAGGLAEWINEAGLVHGYLRARHSVGRARDSFERIVLAIEGLGQEIWPYED</sequence>
<gene>
    <name evidence="3" type="ORF">K529_005040</name>
</gene>
<dbReference type="InterPro" id="IPR050300">
    <property type="entry name" value="GDXG_lipolytic_enzyme"/>
</dbReference>
<dbReference type="GO" id="GO:0016787">
    <property type="term" value="F:hydrolase activity"/>
    <property type="evidence" value="ECO:0007669"/>
    <property type="project" value="UniProtKB-KW"/>
</dbReference>
<protein>
    <submittedName>
        <fullName evidence="3">Esterase</fullName>
    </submittedName>
</protein>
<dbReference type="PANTHER" id="PTHR48081:SF8">
    <property type="entry name" value="ALPHA_BETA HYDROLASE FOLD-3 DOMAIN-CONTAINING PROTEIN-RELATED"/>
    <property type="match status" value="1"/>
</dbReference>
<evidence type="ECO:0000256" key="1">
    <source>
        <dbReference type="ARBA" id="ARBA00022801"/>
    </source>
</evidence>
<evidence type="ECO:0000259" key="2">
    <source>
        <dbReference type="Pfam" id="PF07859"/>
    </source>
</evidence>
<dbReference type="Proteomes" id="UP000013243">
    <property type="component" value="Chromosome"/>
</dbReference>
<dbReference type="EMBL" id="CP015230">
    <property type="protein sequence ID" value="ANP40126.1"/>
    <property type="molecule type" value="Genomic_DNA"/>
</dbReference>
<dbReference type="Gene3D" id="3.40.50.1820">
    <property type="entry name" value="alpha/beta hydrolase"/>
    <property type="match status" value="1"/>
</dbReference>
<dbReference type="PANTHER" id="PTHR48081">
    <property type="entry name" value="AB HYDROLASE SUPERFAMILY PROTEIN C4A8.06C"/>
    <property type="match status" value="1"/>
</dbReference>
<dbReference type="STRING" id="1265309.K529_005040"/>
<keyword evidence="1" id="KW-0378">Hydrolase</keyword>
<evidence type="ECO:0000313" key="3">
    <source>
        <dbReference type="EMBL" id="ANP40126.1"/>
    </source>
</evidence>
<reference evidence="3 4" key="1">
    <citation type="journal article" date="2016" name="ISME J.">
        <title>Global occurrence and heterogeneity of the Roseobacter-clade species Ruegeria mobilis.</title>
        <authorList>
            <person name="Sonnenschein E."/>
            <person name="Gram L."/>
        </authorList>
    </citation>
    <scope>NUCLEOTIDE SEQUENCE [LARGE SCALE GENOMIC DNA]</scope>
    <source>
        <strain evidence="3 4">F1926</strain>
    </source>
</reference>
<dbReference type="GeneID" id="28249174"/>
<dbReference type="RefSeq" id="WP_005628627.1">
    <property type="nucleotide sequence ID" value="NZ_CP015230.1"/>
</dbReference>
<dbReference type="KEGG" id="rmb:K529_005040"/>
<dbReference type="InterPro" id="IPR029058">
    <property type="entry name" value="AB_hydrolase_fold"/>
</dbReference>
<feature type="domain" description="Alpha/beta hydrolase fold-3" evidence="2">
    <location>
        <begin position="77"/>
        <end position="276"/>
    </location>
</feature>
<dbReference type="AlphaFoldDB" id="A0A1B1A0S9"/>
<dbReference type="OrthoDB" id="9806180at2"/>
<accession>A0A1B1A0S9</accession>
<evidence type="ECO:0000313" key="4">
    <source>
        <dbReference type="Proteomes" id="UP000013243"/>
    </source>
</evidence>
<name>A0A1B1A0S9_9RHOB</name>